<keyword evidence="5" id="KW-1185">Reference proteome</keyword>
<organism evidence="3">
    <name type="scientific">Hexamita inflata</name>
    <dbReference type="NCBI Taxonomy" id="28002"/>
    <lineage>
        <taxon>Eukaryota</taxon>
        <taxon>Metamonada</taxon>
        <taxon>Diplomonadida</taxon>
        <taxon>Hexamitidae</taxon>
        <taxon>Hexamitinae</taxon>
        <taxon>Hexamita</taxon>
    </lineage>
</organism>
<sequence>MKFKLFSRGAFVSQKSQQHESVLIIMLETLIIYQIFAYINISGRKRVKQKLKNKMKLKKEKIKIMQFNCNNITKGQKEKKNRTRETEDVKSLKKGFKHDEENKVEEDQKEKEQKQEEVKKEQRRGYK</sequence>
<protein>
    <submittedName>
        <fullName evidence="4">Hypothetical_protein</fullName>
    </submittedName>
</protein>
<dbReference type="Proteomes" id="UP001642409">
    <property type="component" value="Unassembled WGS sequence"/>
</dbReference>
<feature type="region of interest" description="Disordered" evidence="1">
    <location>
        <begin position="73"/>
        <end position="127"/>
    </location>
</feature>
<dbReference type="EMBL" id="CATOUU010000245">
    <property type="protein sequence ID" value="CAI9922091.1"/>
    <property type="molecule type" value="Genomic_DNA"/>
</dbReference>
<evidence type="ECO:0000256" key="2">
    <source>
        <dbReference type="SAM" id="Phobius"/>
    </source>
</evidence>
<name>A0AA86TMT4_9EUKA</name>
<evidence type="ECO:0000313" key="4">
    <source>
        <dbReference type="EMBL" id="CAL6090488.1"/>
    </source>
</evidence>
<reference evidence="4 5" key="2">
    <citation type="submission" date="2024-07" db="EMBL/GenBank/DDBJ databases">
        <authorList>
            <person name="Akdeniz Z."/>
        </authorList>
    </citation>
    <scope>NUCLEOTIDE SEQUENCE [LARGE SCALE GENOMIC DNA]</scope>
</reference>
<accession>A0AA86TMT4</accession>
<feature type="compositionally biased region" description="Basic and acidic residues" evidence="1">
    <location>
        <begin position="75"/>
        <end position="127"/>
    </location>
</feature>
<comment type="caution">
    <text evidence="3">The sequence shown here is derived from an EMBL/GenBank/DDBJ whole genome shotgun (WGS) entry which is preliminary data.</text>
</comment>
<feature type="transmembrane region" description="Helical" evidence="2">
    <location>
        <begin position="21"/>
        <end position="41"/>
    </location>
</feature>
<dbReference type="EMBL" id="CAXDID020000428">
    <property type="protein sequence ID" value="CAL6090488.1"/>
    <property type="molecule type" value="Genomic_DNA"/>
</dbReference>
<reference evidence="3" key="1">
    <citation type="submission" date="2023-06" db="EMBL/GenBank/DDBJ databases">
        <authorList>
            <person name="Kurt Z."/>
        </authorList>
    </citation>
    <scope>NUCLEOTIDE SEQUENCE</scope>
</reference>
<gene>
    <name evidence="4" type="ORF">HINF_LOCUS65333</name>
    <name evidence="3" type="ORF">HINF_LOCUS9736</name>
</gene>
<evidence type="ECO:0000313" key="3">
    <source>
        <dbReference type="EMBL" id="CAI9922091.1"/>
    </source>
</evidence>
<proteinExistence type="predicted"/>
<evidence type="ECO:0000313" key="5">
    <source>
        <dbReference type="Proteomes" id="UP001642409"/>
    </source>
</evidence>
<dbReference type="AlphaFoldDB" id="A0AA86TMT4"/>
<keyword evidence="2" id="KW-0472">Membrane</keyword>
<evidence type="ECO:0000256" key="1">
    <source>
        <dbReference type="SAM" id="MobiDB-lite"/>
    </source>
</evidence>
<keyword evidence="2" id="KW-0812">Transmembrane</keyword>
<keyword evidence="2" id="KW-1133">Transmembrane helix</keyword>